<keyword evidence="1" id="KW-0472">Membrane</keyword>
<reference evidence="2 3" key="1">
    <citation type="submission" date="2023-03" db="EMBL/GenBank/DDBJ databases">
        <title>Host association and intracellularity evolved multiple times independently in the Rickettsiales.</title>
        <authorList>
            <person name="Castelli M."/>
            <person name="Nardi T."/>
            <person name="Gammuto L."/>
            <person name="Bellinzona G."/>
            <person name="Sabaneyeva E."/>
            <person name="Potekhin A."/>
            <person name="Serra V."/>
            <person name="Petroni G."/>
            <person name="Sassera D."/>
        </authorList>
    </citation>
    <scope>NUCLEOTIDE SEQUENCE [LARGE SCALE GENOMIC DNA]</scope>
    <source>
        <strain evidence="2 3">Sr 2-6</strain>
    </source>
</reference>
<dbReference type="EMBL" id="JARJFB010000030">
    <property type="protein sequence ID" value="MEA0970605.1"/>
    <property type="molecule type" value="Genomic_DNA"/>
</dbReference>
<protein>
    <submittedName>
        <fullName evidence="2">DUF805 domain-containing protein</fullName>
    </submittedName>
</protein>
<proteinExistence type="predicted"/>
<keyword evidence="3" id="KW-1185">Reference proteome</keyword>
<dbReference type="PANTHER" id="PTHR34980">
    <property type="entry name" value="INNER MEMBRANE PROTEIN-RELATED-RELATED"/>
    <property type="match status" value="1"/>
</dbReference>
<dbReference type="RefSeq" id="WP_322776507.1">
    <property type="nucleotide sequence ID" value="NZ_JARJFB010000030.1"/>
</dbReference>
<dbReference type="Proteomes" id="UP001291687">
    <property type="component" value="Unassembled WGS sequence"/>
</dbReference>
<sequence>MIQDSGFCKAVILGIKNCFDFKGRASRAEYWYWHLFIIILDQFIDSLSGTSTWIFSLISFIPGLSVSVRRLHDVNYRGWWWLPIVNIWAVVVCFFAGNIESNRFGPPPNPIKITLFDKVFVVVVIVLLLTLMVLNSLIHTGQVS</sequence>
<keyword evidence="1" id="KW-1133">Transmembrane helix</keyword>
<gene>
    <name evidence="2" type="ORF">Megvenef_00572</name>
</gene>
<evidence type="ECO:0000313" key="3">
    <source>
        <dbReference type="Proteomes" id="UP001291687"/>
    </source>
</evidence>
<dbReference type="Pfam" id="PF05656">
    <property type="entry name" value="DUF805"/>
    <property type="match status" value="1"/>
</dbReference>
<keyword evidence="1" id="KW-0812">Transmembrane</keyword>
<name>A0ABU5NBP3_9RICK</name>
<evidence type="ECO:0000313" key="2">
    <source>
        <dbReference type="EMBL" id="MEA0970605.1"/>
    </source>
</evidence>
<dbReference type="InterPro" id="IPR008523">
    <property type="entry name" value="DUF805"/>
</dbReference>
<comment type="caution">
    <text evidence="2">The sequence shown here is derived from an EMBL/GenBank/DDBJ whole genome shotgun (WGS) entry which is preliminary data.</text>
</comment>
<accession>A0ABU5NBP3</accession>
<evidence type="ECO:0000256" key="1">
    <source>
        <dbReference type="SAM" id="Phobius"/>
    </source>
</evidence>
<organism evidence="2 3">
    <name type="scientific">Candidatus Megaera venefica</name>
    <dbReference type="NCBI Taxonomy" id="2055910"/>
    <lineage>
        <taxon>Bacteria</taxon>
        <taxon>Pseudomonadati</taxon>
        <taxon>Pseudomonadota</taxon>
        <taxon>Alphaproteobacteria</taxon>
        <taxon>Rickettsiales</taxon>
        <taxon>Rickettsiaceae</taxon>
        <taxon>Candidatus Megaera</taxon>
    </lineage>
</organism>
<feature type="transmembrane region" description="Helical" evidence="1">
    <location>
        <begin position="119"/>
        <end position="138"/>
    </location>
</feature>
<feature type="transmembrane region" description="Helical" evidence="1">
    <location>
        <begin position="79"/>
        <end position="99"/>
    </location>
</feature>
<dbReference type="PANTHER" id="PTHR34980:SF2">
    <property type="entry name" value="INNER MEMBRANE PROTEIN YHAH-RELATED"/>
    <property type="match status" value="1"/>
</dbReference>